<protein>
    <submittedName>
        <fullName evidence="1">Uncharacterized protein</fullName>
    </submittedName>
</protein>
<gene>
    <name evidence="1" type="ORF">Tci_542120</name>
</gene>
<dbReference type="EMBL" id="BKCJ010312049">
    <property type="protein sequence ID" value="GEZ70147.1"/>
    <property type="molecule type" value="Genomic_DNA"/>
</dbReference>
<proteinExistence type="predicted"/>
<evidence type="ECO:0000313" key="1">
    <source>
        <dbReference type="EMBL" id="GEZ70147.1"/>
    </source>
</evidence>
<comment type="caution">
    <text evidence="1">The sequence shown here is derived from an EMBL/GenBank/DDBJ whole genome shotgun (WGS) entry which is preliminary data.</text>
</comment>
<feature type="non-terminal residue" evidence="1">
    <location>
        <position position="1"/>
    </location>
</feature>
<reference evidence="1" key="1">
    <citation type="journal article" date="2019" name="Sci. Rep.">
        <title>Draft genome of Tanacetum cinerariifolium, the natural source of mosquito coil.</title>
        <authorList>
            <person name="Yamashiro T."/>
            <person name="Shiraishi A."/>
            <person name="Satake H."/>
            <person name="Nakayama K."/>
        </authorList>
    </citation>
    <scope>NUCLEOTIDE SEQUENCE</scope>
</reference>
<accession>A0A699IQM9</accession>
<name>A0A699IQM9_TANCI</name>
<sequence length="126" mass="14445">ICEPCWSEEVEWKDRADMRLFRYNVTALLHVKSRGVSLSIEGRDGLEDVKKVSTPYIKGPFHRKNCPGHNSDWSWPKLVMILEINTLKPRFYQNCSACGRKVMDEILVAKCREHGPQPTPATGLMT</sequence>
<dbReference type="AlphaFoldDB" id="A0A699IQM9"/>
<organism evidence="1">
    <name type="scientific">Tanacetum cinerariifolium</name>
    <name type="common">Dalmatian daisy</name>
    <name type="synonym">Chrysanthemum cinerariifolium</name>
    <dbReference type="NCBI Taxonomy" id="118510"/>
    <lineage>
        <taxon>Eukaryota</taxon>
        <taxon>Viridiplantae</taxon>
        <taxon>Streptophyta</taxon>
        <taxon>Embryophyta</taxon>
        <taxon>Tracheophyta</taxon>
        <taxon>Spermatophyta</taxon>
        <taxon>Magnoliopsida</taxon>
        <taxon>eudicotyledons</taxon>
        <taxon>Gunneridae</taxon>
        <taxon>Pentapetalae</taxon>
        <taxon>asterids</taxon>
        <taxon>campanulids</taxon>
        <taxon>Asterales</taxon>
        <taxon>Asteraceae</taxon>
        <taxon>Asteroideae</taxon>
        <taxon>Anthemideae</taxon>
        <taxon>Anthemidinae</taxon>
        <taxon>Tanacetum</taxon>
    </lineage>
</organism>